<dbReference type="InterPro" id="IPR009075">
    <property type="entry name" value="AcylCo_DH/oxidase_C"/>
</dbReference>
<organism evidence="7 9">
    <name type="scientific">Azospirillum argentinense</name>
    <dbReference type="NCBI Taxonomy" id="2970906"/>
    <lineage>
        <taxon>Bacteria</taxon>
        <taxon>Pseudomonadati</taxon>
        <taxon>Pseudomonadota</taxon>
        <taxon>Alphaproteobacteria</taxon>
        <taxon>Rhodospirillales</taxon>
        <taxon>Azospirillaceae</taxon>
        <taxon>Azospirillum</taxon>
    </lineage>
</organism>
<dbReference type="SUPFAM" id="SSF47203">
    <property type="entry name" value="Acyl-CoA dehydrogenase C-terminal domain-like"/>
    <property type="match status" value="1"/>
</dbReference>
<gene>
    <name evidence="7" type="ORF">ABAZ39_25230</name>
    <name evidence="8" type="ORF">FH063_001903</name>
</gene>
<evidence type="ECO:0000313" key="9">
    <source>
        <dbReference type="Proteomes" id="UP000027186"/>
    </source>
</evidence>
<evidence type="ECO:0000313" key="10">
    <source>
        <dbReference type="Proteomes" id="UP000325333"/>
    </source>
</evidence>
<dbReference type="EMBL" id="CP007795">
    <property type="protein sequence ID" value="AIB15201.1"/>
    <property type="molecule type" value="Genomic_DNA"/>
</dbReference>
<keyword evidence="7" id="KW-0614">Plasmid</keyword>
<evidence type="ECO:0000259" key="5">
    <source>
        <dbReference type="Pfam" id="PF00441"/>
    </source>
</evidence>
<proteinExistence type="inferred from homology"/>
<dbReference type="OrthoDB" id="7316074at2"/>
<dbReference type="Pfam" id="PF00441">
    <property type="entry name" value="Acyl-CoA_dh_1"/>
    <property type="match status" value="1"/>
</dbReference>
<dbReference type="GO" id="GO:0050660">
    <property type="term" value="F:flavin adenine dinucleotide binding"/>
    <property type="evidence" value="ECO:0007669"/>
    <property type="project" value="InterPro"/>
</dbReference>
<dbReference type="Gene3D" id="1.20.140.10">
    <property type="entry name" value="Butyryl-CoA Dehydrogenase, subunit A, domain 3"/>
    <property type="match status" value="1"/>
</dbReference>
<protein>
    <submittedName>
        <fullName evidence="7">Acyl-CoA dehydrogenase</fullName>
    </submittedName>
</protein>
<evidence type="ECO:0000256" key="2">
    <source>
        <dbReference type="ARBA" id="ARBA00009347"/>
    </source>
</evidence>
<dbReference type="GO" id="GO:0003995">
    <property type="term" value="F:acyl-CoA dehydrogenase activity"/>
    <property type="evidence" value="ECO:0007669"/>
    <property type="project" value="TreeGrafter"/>
</dbReference>
<feature type="domain" description="Acyl-CoA dehydrogenase/oxidase C-terminal" evidence="5">
    <location>
        <begin position="245"/>
        <end position="375"/>
    </location>
</feature>
<keyword evidence="3" id="KW-0285">Flavoprotein</keyword>
<sequence>MKAPVPDSLPAMAAEAAAGAASEAAAIAGRHADSVDREARFPAEAFAALREARLLGLMVPRAFGGGGGGLTDAAAVAHALAQACPSTGLIYAMHQIQVACLVRHGQGSDWHRGFLERLAEEQLLLASATTEAGIGGDVRSSACAVTGTVEGETGGAFRLEKQATVISYGAEADAILVTARRTADSPPSDQVIVPVLRGQTQLEEIGGWDTLGMRGTRSVGYRLVAEAERAQILPLPYADISARTMLPVTHILWSSVWLGIATDAVARAAAFIRAEARKRPGTPPPGARRLAEATAGLQSMRGMVRGSLARFEEAADNPDRLTSLGFAVAMNTLKTEAAEMVVRIVGQAMLAGGLSAYRNDSPHSLGRHLRDAHSAPLMINNDRILGNTANLLLAHRDNGSLFG</sequence>
<reference evidence="8 10" key="2">
    <citation type="submission" date="2019-07" db="EMBL/GenBank/DDBJ databases">
        <title>Genome sequencing of the stress-tolerant strain Azospirillum brasilense Az19.</title>
        <authorList>
            <person name="Maroniche G.A."/>
            <person name="Garcia J.E."/>
            <person name="Pagnussat L."/>
            <person name="Amenta M."/>
            <person name="Creus C.M."/>
        </authorList>
    </citation>
    <scope>NUCLEOTIDE SEQUENCE [LARGE SCALE GENOMIC DNA]</scope>
    <source>
        <strain evidence="8 10">Az19</strain>
    </source>
</reference>
<evidence type="ECO:0000256" key="4">
    <source>
        <dbReference type="ARBA" id="ARBA00022827"/>
    </source>
</evidence>
<dbReference type="InterPro" id="IPR037069">
    <property type="entry name" value="AcylCoA_DH/ox_N_sf"/>
</dbReference>
<comment type="similarity">
    <text evidence="2">Belongs to the acyl-CoA dehydrogenase family.</text>
</comment>
<evidence type="ECO:0000313" key="7">
    <source>
        <dbReference type="EMBL" id="AIB15201.1"/>
    </source>
</evidence>
<accession>A0A5B0L095</accession>
<dbReference type="EMBL" id="VEWN01000002">
    <property type="protein sequence ID" value="KAA1057735.1"/>
    <property type="molecule type" value="Genomic_DNA"/>
</dbReference>
<keyword evidence="4" id="KW-0274">FAD</keyword>
<dbReference type="AlphaFoldDB" id="A0A060DMQ1"/>
<dbReference type="PIRSF" id="PIRSF016578">
    <property type="entry name" value="HsaA"/>
    <property type="match status" value="1"/>
</dbReference>
<geneLocation type="plasmid" evidence="7 9">
    <name>AbAZ39_p2</name>
</geneLocation>
<reference evidence="7 9" key="1">
    <citation type="journal article" date="2014" name="Genome Announc.">
        <title>Complete Genome Sequence of the Model Rhizosphere Strain Azospirillum brasilense Az39, Successfully Applied in Agriculture.</title>
        <authorList>
            <person name="Rivera D."/>
            <person name="Revale S."/>
            <person name="Molina R."/>
            <person name="Gualpa J."/>
            <person name="Puente M."/>
            <person name="Maroniche G."/>
            <person name="Paris G."/>
            <person name="Baker D."/>
            <person name="Clavijo B."/>
            <person name="McLay K."/>
            <person name="Spaepen S."/>
            <person name="Perticari A."/>
            <person name="Vazquez M."/>
            <person name="Wisniewski-Dye F."/>
            <person name="Watkins C."/>
            <person name="Martinez-Abarca F."/>
            <person name="Vanderleyden J."/>
            <person name="Cassan F."/>
        </authorList>
    </citation>
    <scope>NUCLEOTIDE SEQUENCE [LARGE SCALE GENOMIC DNA]</scope>
    <source>
        <strain evidence="7 9">Az39</strain>
        <plasmid evidence="7">AbAZ39_p2</plasmid>
    </source>
</reference>
<dbReference type="SUPFAM" id="SSF56645">
    <property type="entry name" value="Acyl-CoA dehydrogenase NM domain-like"/>
    <property type="match status" value="1"/>
</dbReference>
<dbReference type="InterPro" id="IPR036250">
    <property type="entry name" value="AcylCo_DH-like_C"/>
</dbReference>
<dbReference type="PANTHER" id="PTHR43884">
    <property type="entry name" value="ACYL-COA DEHYDROGENASE"/>
    <property type="match status" value="1"/>
</dbReference>
<evidence type="ECO:0000259" key="6">
    <source>
        <dbReference type="Pfam" id="PF02771"/>
    </source>
</evidence>
<dbReference type="KEGG" id="abq:ABAZ39_25230"/>
<name>A0A060DMQ1_9PROT</name>
<dbReference type="Proteomes" id="UP000325333">
    <property type="component" value="Unassembled WGS sequence"/>
</dbReference>
<dbReference type="Pfam" id="PF02771">
    <property type="entry name" value="Acyl-CoA_dh_N"/>
    <property type="match status" value="1"/>
</dbReference>
<dbReference type="InterPro" id="IPR013786">
    <property type="entry name" value="AcylCoA_DH/ox_N"/>
</dbReference>
<dbReference type="Gene3D" id="2.40.110.10">
    <property type="entry name" value="Butyryl-CoA Dehydrogenase, subunit A, domain 2"/>
    <property type="match status" value="1"/>
</dbReference>
<evidence type="ECO:0000256" key="1">
    <source>
        <dbReference type="ARBA" id="ARBA00001974"/>
    </source>
</evidence>
<dbReference type="InterPro" id="IPR009100">
    <property type="entry name" value="AcylCoA_DH/oxidase_NM_dom_sf"/>
</dbReference>
<dbReference type="RefSeq" id="WP_040136582.1">
    <property type="nucleotide sequence ID" value="NZ_CP007795.1"/>
</dbReference>
<feature type="domain" description="Acyl-CoA dehydrogenase/oxidase N-terminal" evidence="6">
    <location>
        <begin position="30"/>
        <end position="106"/>
    </location>
</feature>
<evidence type="ECO:0000256" key="3">
    <source>
        <dbReference type="ARBA" id="ARBA00022630"/>
    </source>
</evidence>
<dbReference type="PANTHER" id="PTHR43884:SF12">
    <property type="entry name" value="ISOVALERYL-COA DEHYDROGENASE, MITOCHONDRIAL-RELATED"/>
    <property type="match status" value="1"/>
</dbReference>
<evidence type="ECO:0000313" key="8">
    <source>
        <dbReference type="EMBL" id="KAA1057735.1"/>
    </source>
</evidence>
<accession>A0A060DMQ1</accession>
<dbReference type="Proteomes" id="UP000027186">
    <property type="component" value="Plasmid AbAZ39_p2"/>
</dbReference>
<dbReference type="Gene3D" id="1.10.540.10">
    <property type="entry name" value="Acyl-CoA dehydrogenase/oxidase, N-terminal domain"/>
    <property type="match status" value="1"/>
</dbReference>
<dbReference type="InterPro" id="IPR046373">
    <property type="entry name" value="Acyl-CoA_Oxase/DH_mid-dom_sf"/>
</dbReference>
<comment type="cofactor">
    <cofactor evidence="1">
        <name>FAD</name>
        <dbReference type="ChEBI" id="CHEBI:57692"/>
    </cofactor>
</comment>